<evidence type="ECO:0000256" key="6">
    <source>
        <dbReference type="ARBA" id="ARBA00022989"/>
    </source>
</evidence>
<dbReference type="EMBL" id="JAHWGI010001411">
    <property type="protein sequence ID" value="KAK3930425.1"/>
    <property type="molecule type" value="Genomic_DNA"/>
</dbReference>
<feature type="transmembrane region" description="Helical" evidence="9">
    <location>
        <begin position="398"/>
        <end position="422"/>
    </location>
</feature>
<dbReference type="GO" id="GO:0016020">
    <property type="term" value="C:membrane"/>
    <property type="evidence" value="ECO:0007669"/>
    <property type="project" value="UniProtKB-SubCell"/>
</dbReference>
<keyword evidence="12" id="KW-1185">Reference proteome</keyword>
<comment type="similarity">
    <text evidence="8">Belongs to the RINT1 family.</text>
</comment>
<dbReference type="Gene3D" id="3.40.50.300">
    <property type="entry name" value="P-loop containing nucleotide triphosphate hydrolases"/>
    <property type="match status" value="1"/>
</dbReference>
<dbReference type="InterPro" id="IPR013525">
    <property type="entry name" value="ABC2_TM"/>
</dbReference>
<keyword evidence="3 9" id="KW-0812">Transmembrane</keyword>
<dbReference type="InterPro" id="IPR027417">
    <property type="entry name" value="P-loop_NTPase"/>
</dbReference>
<dbReference type="PROSITE" id="PS50893">
    <property type="entry name" value="ABC_TRANSPORTER_2"/>
    <property type="match status" value="1"/>
</dbReference>
<keyword evidence="2" id="KW-0813">Transport</keyword>
<feature type="transmembrane region" description="Helical" evidence="9">
    <location>
        <begin position="434"/>
        <end position="455"/>
    </location>
</feature>
<dbReference type="InterPro" id="IPR042044">
    <property type="entry name" value="EXOC6PINT-1/Sec15/Tip20_C_dom2"/>
</dbReference>
<dbReference type="Pfam" id="PF19055">
    <property type="entry name" value="ABC2_membrane_7"/>
    <property type="match status" value="1"/>
</dbReference>
<keyword evidence="5" id="KW-0067">ATP-binding</keyword>
<evidence type="ECO:0000256" key="2">
    <source>
        <dbReference type="ARBA" id="ARBA00022448"/>
    </source>
</evidence>
<dbReference type="Gene3D" id="1.20.58.670">
    <property type="entry name" value="Dsl1p vesicle tethering complex, Tip20p subunit, domain D"/>
    <property type="match status" value="1"/>
</dbReference>
<dbReference type="GO" id="GO:0060628">
    <property type="term" value="P:regulation of ER to Golgi vesicle-mediated transport"/>
    <property type="evidence" value="ECO:0007669"/>
    <property type="project" value="TreeGrafter"/>
</dbReference>
<reference evidence="11" key="2">
    <citation type="journal article" date="2023" name="BMC Genomics">
        <title>Pest status, molecular evolution, and epigenetic factors derived from the genome assembly of Frankliniella fusca, a thysanopteran phytovirus vector.</title>
        <authorList>
            <person name="Catto M.A."/>
            <person name="Labadie P.E."/>
            <person name="Jacobson A.L."/>
            <person name="Kennedy G.G."/>
            <person name="Srinivasan R."/>
            <person name="Hunt B.G."/>
        </authorList>
    </citation>
    <scope>NUCLEOTIDE SEQUENCE</scope>
    <source>
        <strain evidence="11">PL_HMW_Pooled</strain>
    </source>
</reference>
<dbReference type="InterPro" id="IPR003593">
    <property type="entry name" value="AAA+_ATPase"/>
</dbReference>
<protein>
    <submittedName>
        <fullName evidence="11">RAD50-interacting protein 1</fullName>
    </submittedName>
</protein>
<dbReference type="GO" id="GO:0070939">
    <property type="term" value="C:Dsl1/NZR complex"/>
    <property type="evidence" value="ECO:0007669"/>
    <property type="project" value="InterPro"/>
</dbReference>
<dbReference type="PANTHER" id="PTHR13520:SF0">
    <property type="entry name" value="RAD50-INTERACTING PROTEIN 1"/>
    <property type="match status" value="1"/>
</dbReference>
<proteinExistence type="inferred from homology"/>
<keyword evidence="7 9" id="KW-0472">Membrane</keyword>
<evidence type="ECO:0000256" key="9">
    <source>
        <dbReference type="SAM" id="Phobius"/>
    </source>
</evidence>
<dbReference type="PANTHER" id="PTHR13520">
    <property type="entry name" value="RAD50-INTERACTING PROTEIN 1 RINT-1"/>
    <property type="match status" value="1"/>
</dbReference>
<dbReference type="PROSITE" id="PS00211">
    <property type="entry name" value="ABC_TRANSPORTER_1"/>
    <property type="match status" value="1"/>
</dbReference>
<evidence type="ECO:0000256" key="4">
    <source>
        <dbReference type="ARBA" id="ARBA00022741"/>
    </source>
</evidence>
<comment type="subcellular location">
    <subcellularLocation>
        <location evidence="1">Membrane</location>
        <topology evidence="1">Multi-pass membrane protein</topology>
    </subcellularLocation>
</comment>
<evidence type="ECO:0000313" key="12">
    <source>
        <dbReference type="Proteomes" id="UP001219518"/>
    </source>
</evidence>
<evidence type="ECO:0000256" key="1">
    <source>
        <dbReference type="ARBA" id="ARBA00004141"/>
    </source>
</evidence>
<evidence type="ECO:0000256" key="7">
    <source>
        <dbReference type="ARBA" id="ARBA00023136"/>
    </source>
</evidence>
<dbReference type="InterPro" id="IPR003439">
    <property type="entry name" value="ABC_transporter-like_ATP-bd"/>
</dbReference>
<feature type="transmembrane region" description="Helical" evidence="9">
    <location>
        <begin position="320"/>
        <end position="342"/>
    </location>
</feature>
<name>A0AAE1LST2_9NEOP</name>
<gene>
    <name evidence="11" type="ORF">KUF71_005159</name>
</gene>
<dbReference type="SMART" id="SM00382">
    <property type="entry name" value="AAA"/>
    <property type="match status" value="1"/>
</dbReference>
<comment type="caution">
    <text evidence="11">The sequence shown here is derived from an EMBL/GenBank/DDBJ whole genome shotgun (WGS) entry which is preliminary data.</text>
</comment>
<dbReference type="GO" id="GO:0006888">
    <property type="term" value="P:endoplasmic reticulum to Golgi vesicle-mediated transport"/>
    <property type="evidence" value="ECO:0007669"/>
    <property type="project" value="InterPro"/>
</dbReference>
<dbReference type="Proteomes" id="UP001219518">
    <property type="component" value="Unassembled WGS sequence"/>
</dbReference>
<dbReference type="SUPFAM" id="SSF52540">
    <property type="entry name" value="P-loop containing nucleoside triphosphate hydrolases"/>
    <property type="match status" value="1"/>
</dbReference>
<dbReference type="GO" id="GO:0016887">
    <property type="term" value="F:ATP hydrolysis activity"/>
    <property type="evidence" value="ECO:0007669"/>
    <property type="project" value="InterPro"/>
</dbReference>
<dbReference type="GO" id="GO:0006890">
    <property type="term" value="P:retrograde vesicle-mediated transport, Golgi to endoplasmic reticulum"/>
    <property type="evidence" value="ECO:0007669"/>
    <property type="project" value="InterPro"/>
</dbReference>
<evidence type="ECO:0000256" key="8">
    <source>
        <dbReference type="ARBA" id="ARBA00061158"/>
    </source>
</evidence>
<dbReference type="Pfam" id="PF00005">
    <property type="entry name" value="ABC_tran"/>
    <property type="match status" value="1"/>
</dbReference>
<reference evidence="11" key="1">
    <citation type="submission" date="2021-07" db="EMBL/GenBank/DDBJ databases">
        <authorList>
            <person name="Catto M.A."/>
            <person name="Jacobson A."/>
            <person name="Kennedy G."/>
            <person name="Labadie P."/>
            <person name="Hunt B.G."/>
            <person name="Srinivasan R."/>
        </authorList>
    </citation>
    <scope>NUCLEOTIDE SEQUENCE</scope>
    <source>
        <strain evidence="11">PL_HMW_Pooled</strain>
        <tissue evidence="11">Head</tissue>
    </source>
</reference>
<dbReference type="InterPro" id="IPR043926">
    <property type="entry name" value="ABCG_dom"/>
</dbReference>
<dbReference type="Pfam" id="PF04437">
    <property type="entry name" value="RINT1_TIP1"/>
    <property type="match status" value="1"/>
</dbReference>
<evidence type="ECO:0000256" key="5">
    <source>
        <dbReference type="ARBA" id="ARBA00022840"/>
    </source>
</evidence>
<evidence type="ECO:0000313" key="11">
    <source>
        <dbReference type="EMBL" id="KAK3930425.1"/>
    </source>
</evidence>
<keyword evidence="4" id="KW-0547">Nucleotide-binding</keyword>
<dbReference type="GO" id="GO:0005524">
    <property type="term" value="F:ATP binding"/>
    <property type="evidence" value="ECO:0007669"/>
    <property type="project" value="UniProtKB-KW"/>
</dbReference>
<dbReference type="FunFam" id="3.40.50.300:FF:001077">
    <property type="entry name" value="Uncharacterized protein, isoform A"/>
    <property type="match status" value="1"/>
</dbReference>
<feature type="transmembrane region" description="Helical" evidence="9">
    <location>
        <begin position="467"/>
        <end position="492"/>
    </location>
</feature>
<evidence type="ECO:0000256" key="3">
    <source>
        <dbReference type="ARBA" id="ARBA00022692"/>
    </source>
</evidence>
<sequence>MSKDVIVVLLPAGTKKDVLRGVSGRYLSGELTAIMGPSGAGKSSLLNVVTGVQVAGVTGVVDGVSVSARSSSGFRKESCYIMQDDMLNPLFTVHEIMTMASEFKLGSSLSTKAKQLVIEDILETLGLSATRDTRCCRLSGGQRKRLSIALELIDNPPVMFLDEPTTGLDSSASLQVVSTLKALARGGRTIVCTIHQPSATVFELFDFVHVIAKGRTAYQGSALNVVPFLQAAGLPCPKYHNPADFLMDVASGELGDHAEAMERLSTQKDWRAERAVVRDPSQDTTEKGLRKAMVLIRKPSEFDRFWVLLHRSMIQLYRDWTVTHLKLALHFVVGVIFGLYFADAGWDGSKTISNFGFFMATCVYLGYTSMMPAVLRFPQEMNTLRKEQYNNWYKLRTYYIAYIIANIPIQMMFCTVFVSMAYFISEQVADWTRFVMFLSICQLLSIMSESIGLFLGTTCNPVNGTFFGAILIAVAMLFAGFLVFLAHMPYYLAWAADLNYMRYALEGLSLSIYGYGREPLECPRTEIYCHFRVPNTLLSEVGIEDGRYWIDVSAISAMIVLLRLVSFVTLKRKVTRAESRGTAVRMALSNAVQKLNEELGSDIKNLKRCHEIFERVKADKEAIEKMLSLASSEVPSRVSAAVQQVEQTSQHIARLSDEVASLEEISSQPLEEGENIISSLKGDMDKILTLERTKSYLRWLQAVEDLSCELELSLHEQTDSRCVQLFQQLKSMYEEVHGSQCSHFIAFLRETLLFWHTVLKSQFSKEFEEILQVIRWPFVSSNGVVNAPPPAETLSRFQILTEYLLKLQLPNEAEEIVDSALLTDTLPLSPPLQLLLRPLRRRFVFHFCRPDKETSRPDKPEWCFTQVLAWIRDHHQFVEQWVQPVMDNLSLQLSAQTELIRGLVQLVAGKLHAELPTLQYDDLLFSHAVDETLSLARELRDTYGYHENTLLAVLTQASLFVRWLHLEKKLASEKMDALLSYETAWSPLGPSDLDDMKVTESIDSFLSLLQAISERYSCLPQPGHRLQFLELQLDLLDDWRVRLLQLIKVEPQDPLQSKSRIPAILNSINYLTSVLSEWGSNIHFLSLQYFQSQLNSSRETPTEKELEDTSGSVFDESLELFERMKHDLLNTICEAVLLDVKARSRPYRKDKWFVMSSTTELDRATLTPSACPMFRVLSSHLHTLQQVLAVPLFVMAWTQIASSLSQFIFEEVILQNCFNEGGALQLQFDMTRNLFPLFGQYTAHPESYFQRVKEACSLLTMAKGSALLLQETLQECLQRESVDGQPKDDSEQSSWDVLSDLGLHTIDAKSALTILQLRTDIIRSP</sequence>
<feature type="transmembrane region" description="Helical" evidence="9">
    <location>
        <begin position="354"/>
        <end position="377"/>
    </location>
</feature>
<dbReference type="Pfam" id="PF01061">
    <property type="entry name" value="ABC2_membrane"/>
    <property type="match status" value="1"/>
</dbReference>
<feature type="domain" description="ABC transporter" evidence="10">
    <location>
        <begin position="1"/>
        <end position="238"/>
    </location>
</feature>
<organism evidence="11 12">
    <name type="scientific">Frankliniella fusca</name>
    <dbReference type="NCBI Taxonomy" id="407009"/>
    <lineage>
        <taxon>Eukaryota</taxon>
        <taxon>Metazoa</taxon>
        <taxon>Ecdysozoa</taxon>
        <taxon>Arthropoda</taxon>
        <taxon>Hexapoda</taxon>
        <taxon>Insecta</taxon>
        <taxon>Pterygota</taxon>
        <taxon>Neoptera</taxon>
        <taxon>Paraneoptera</taxon>
        <taxon>Thysanoptera</taxon>
        <taxon>Terebrantia</taxon>
        <taxon>Thripoidea</taxon>
        <taxon>Thripidae</taxon>
        <taxon>Frankliniella</taxon>
    </lineage>
</organism>
<dbReference type="GO" id="GO:0140359">
    <property type="term" value="F:ABC-type transporter activity"/>
    <property type="evidence" value="ECO:0007669"/>
    <property type="project" value="InterPro"/>
</dbReference>
<accession>A0AAE1LST2</accession>
<dbReference type="InterPro" id="IPR007528">
    <property type="entry name" value="RINT1_Tip20"/>
</dbReference>
<keyword evidence="6 9" id="KW-1133">Transmembrane helix</keyword>
<dbReference type="PROSITE" id="PS51386">
    <property type="entry name" value="RINT1_TIP20"/>
    <property type="match status" value="1"/>
</dbReference>
<dbReference type="CDD" id="cd03213">
    <property type="entry name" value="ABCG_EPDR"/>
    <property type="match status" value="1"/>
</dbReference>
<dbReference type="FunFam" id="1.20.58.670:FF:000003">
    <property type="entry name" value="RAD50-interacting protein 1"/>
    <property type="match status" value="1"/>
</dbReference>
<dbReference type="InterPro" id="IPR017871">
    <property type="entry name" value="ABC_transporter-like_CS"/>
</dbReference>
<evidence type="ECO:0000259" key="10">
    <source>
        <dbReference type="PROSITE" id="PS50893"/>
    </source>
</evidence>